<proteinExistence type="predicted"/>
<comment type="caution">
    <text evidence="3">The sequence shown here is derived from an EMBL/GenBank/DDBJ whole genome shotgun (WGS) entry which is preliminary data.</text>
</comment>
<protein>
    <recommendedName>
        <fullName evidence="5">DUF3592 domain-containing protein</fullName>
    </recommendedName>
</protein>
<feature type="transmembrane region" description="Helical" evidence="2">
    <location>
        <begin position="117"/>
        <end position="139"/>
    </location>
</feature>
<evidence type="ECO:0000313" key="3">
    <source>
        <dbReference type="EMBL" id="PEN14100.1"/>
    </source>
</evidence>
<organism evidence="3 4">
    <name type="scientific">Longibacter salinarum</name>
    <dbReference type="NCBI Taxonomy" id="1850348"/>
    <lineage>
        <taxon>Bacteria</taxon>
        <taxon>Pseudomonadati</taxon>
        <taxon>Rhodothermota</taxon>
        <taxon>Rhodothermia</taxon>
        <taxon>Rhodothermales</taxon>
        <taxon>Salisaetaceae</taxon>
        <taxon>Longibacter</taxon>
    </lineage>
</organism>
<sequence>MTRLVARGAWIVPLFFFVIALHQSKTAVDLQATLERGTPATAEVLEVHEENRVDVTYDWISIRVPLDDGRVITKEELALPHSLIPLVADKETIDVRVNPGANQEVVITSIVNTQWRIAAMNAGIAFVAALLFGGGVWYWNRSLKEEGDPAERGVEEPDPDHPARQVAR</sequence>
<keyword evidence="2" id="KW-0812">Transmembrane</keyword>
<keyword evidence="2" id="KW-1133">Transmembrane helix</keyword>
<accession>A0A2A8CZP4</accession>
<name>A0A2A8CZP4_9BACT</name>
<evidence type="ECO:0000313" key="4">
    <source>
        <dbReference type="Proteomes" id="UP000220102"/>
    </source>
</evidence>
<evidence type="ECO:0000256" key="2">
    <source>
        <dbReference type="SAM" id="Phobius"/>
    </source>
</evidence>
<gene>
    <name evidence="3" type="ORF">CRI94_08130</name>
</gene>
<keyword evidence="4" id="KW-1185">Reference proteome</keyword>
<reference evidence="3 4" key="1">
    <citation type="submission" date="2017-10" db="EMBL/GenBank/DDBJ databases">
        <title>Draft genome of Longibacter Salinarum.</title>
        <authorList>
            <person name="Goh K.M."/>
            <person name="Shamsir M.S."/>
            <person name="Lim S.W."/>
        </authorList>
    </citation>
    <scope>NUCLEOTIDE SEQUENCE [LARGE SCALE GENOMIC DNA]</scope>
    <source>
        <strain evidence="3 4">KCTC 52045</strain>
    </source>
</reference>
<keyword evidence="2" id="KW-0472">Membrane</keyword>
<evidence type="ECO:0000256" key="1">
    <source>
        <dbReference type="SAM" id="MobiDB-lite"/>
    </source>
</evidence>
<dbReference type="Proteomes" id="UP000220102">
    <property type="component" value="Unassembled WGS sequence"/>
</dbReference>
<dbReference type="AlphaFoldDB" id="A0A2A8CZP4"/>
<evidence type="ECO:0008006" key="5">
    <source>
        <dbReference type="Google" id="ProtNLM"/>
    </source>
</evidence>
<dbReference type="OrthoDB" id="1493781at2"/>
<dbReference type="EMBL" id="PDEQ01000003">
    <property type="protein sequence ID" value="PEN14100.1"/>
    <property type="molecule type" value="Genomic_DNA"/>
</dbReference>
<feature type="region of interest" description="Disordered" evidence="1">
    <location>
        <begin position="147"/>
        <end position="168"/>
    </location>
</feature>